<dbReference type="PANTHER" id="PTHR33619:SF3">
    <property type="entry name" value="POLYSACCHARIDE EXPORT PROTEIN GFCE-RELATED"/>
    <property type="match status" value="1"/>
</dbReference>
<dbReference type="PANTHER" id="PTHR33619">
    <property type="entry name" value="POLYSACCHARIDE EXPORT PROTEIN GFCE-RELATED"/>
    <property type="match status" value="1"/>
</dbReference>
<dbReference type="GO" id="GO:0015159">
    <property type="term" value="F:polysaccharide transmembrane transporter activity"/>
    <property type="evidence" value="ECO:0007669"/>
    <property type="project" value="InterPro"/>
</dbReference>
<evidence type="ECO:0000259" key="2">
    <source>
        <dbReference type="Pfam" id="PF02563"/>
    </source>
</evidence>
<evidence type="ECO:0000313" key="3">
    <source>
        <dbReference type="EMBL" id="OGC39223.1"/>
    </source>
</evidence>
<name>A0A1F4U4K3_UNCSA</name>
<evidence type="ECO:0000256" key="1">
    <source>
        <dbReference type="ARBA" id="ARBA00022729"/>
    </source>
</evidence>
<reference evidence="3 4" key="1">
    <citation type="journal article" date="2016" name="Nat. Commun.">
        <title>Thousands of microbial genomes shed light on interconnected biogeochemical processes in an aquifer system.</title>
        <authorList>
            <person name="Anantharaman K."/>
            <person name="Brown C.T."/>
            <person name="Hug L.A."/>
            <person name="Sharon I."/>
            <person name="Castelle C.J."/>
            <person name="Probst A.J."/>
            <person name="Thomas B.C."/>
            <person name="Singh A."/>
            <person name="Wilkins M.J."/>
            <person name="Karaoz U."/>
            <person name="Brodie E.L."/>
            <person name="Williams K.H."/>
            <person name="Hubbard S.S."/>
            <person name="Banfield J.F."/>
        </authorList>
    </citation>
    <scope>NUCLEOTIDE SEQUENCE [LARGE SCALE GENOMIC DNA]</scope>
</reference>
<gene>
    <name evidence="3" type="ORF">A2438_07570</name>
</gene>
<dbReference type="EMBL" id="MEUJ01000012">
    <property type="protein sequence ID" value="OGC39223.1"/>
    <property type="molecule type" value="Genomic_DNA"/>
</dbReference>
<proteinExistence type="predicted"/>
<comment type="caution">
    <text evidence="3">The sequence shown here is derived from an EMBL/GenBank/DDBJ whole genome shotgun (WGS) entry which is preliminary data.</text>
</comment>
<protein>
    <recommendedName>
        <fullName evidence="2">Polysaccharide export protein N-terminal domain-containing protein</fullName>
    </recommendedName>
</protein>
<dbReference type="Proteomes" id="UP000179242">
    <property type="component" value="Unassembled WGS sequence"/>
</dbReference>
<keyword evidence="1" id="KW-0732">Signal</keyword>
<dbReference type="InterPro" id="IPR003715">
    <property type="entry name" value="Poly_export_N"/>
</dbReference>
<sequence>MSLKMSLKTKAKNIMKKFICLLLITCFLIPVFQIPIFAAEYVLAPGDTLEVKILGKKDLDTKQTIAPDGTISLPFLGRVEAQGQTLKEFNNNLKSAFSRYIANAQVVVFLTPRPIYVIQHDIKKNVWDVKKAESVDEARAYLGPPDKGDYRGLKHGDIVAVSVSQKPDWWEDNWYKVLTGVAVAVGVYATLHK</sequence>
<feature type="domain" description="Polysaccharide export protein N-terminal" evidence="2">
    <location>
        <begin position="39"/>
        <end position="110"/>
    </location>
</feature>
<evidence type="ECO:0000313" key="4">
    <source>
        <dbReference type="Proteomes" id="UP000179242"/>
    </source>
</evidence>
<dbReference type="AlphaFoldDB" id="A0A1F4U4K3"/>
<accession>A0A1F4U4K3</accession>
<dbReference type="Gene3D" id="3.30.1950.10">
    <property type="entry name" value="wza like domain"/>
    <property type="match status" value="1"/>
</dbReference>
<dbReference type="InterPro" id="IPR049712">
    <property type="entry name" value="Poly_export"/>
</dbReference>
<organism evidence="3 4">
    <name type="scientific">candidate division WOR-1 bacterium RIFOXYC2_FULL_46_14</name>
    <dbReference type="NCBI Taxonomy" id="1802587"/>
    <lineage>
        <taxon>Bacteria</taxon>
        <taxon>Bacillati</taxon>
        <taxon>Saganbacteria</taxon>
    </lineage>
</organism>
<dbReference type="Pfam" id="PF02563">
    <property type="entry name" value="Poly_export"/>
    <property type="match status" value="1"/>
</dbReference>